<dbReference type="OrthoDB" id="5870807at2759"/>
<proteinExistence type="predicted"/>
<keyword evidence="2" id="KW-1185">Reference proteome</keyword>
<dbReference type="Proteomes" id="UP000024635">
    <property type="component" value="Unassembled WGS sequence"/>
</dbReference>
<evidence type="ECO:0000313" key="2">
    <source>
        <dbReference type="Proteomes" id="UP000024635"/>
    </source>
</evidence>
<name>A0A016SS81_9BILA</name>
<protein>
    <recommendedName>
        <fullName evidence="3">SCP domain-containing protein</fullName>
    </recommendedName>
</protein>
<gene>
    <name evidence="1" type="primary">Acey_s0184.g988</name>
    <name evidence="1" type="ORF">Y032_0184g988</name>
</gene>
<comment type="caution">
    <text evidence="1">The sequence shown here is derived from an EMBL/GenBank/DDBJ whole genome shotgun (WGS) entry which is preliminary data.</text>
</comment>
<dbReference type="EMBL" id="JARK01001520">
    <property type="protein sequence ID" value="EYB93271.1"/>
    <property type="molecule type" value="Genomic_DNA"/>
</dbReference>
<dbReference type="SUPFAM" id="SSF55797">
    <property type="entry name" value="PR-1-like"/>
    <property type="match status" value="1"/>
</dbReference>
<sequence>MTDQARQKFLDMHNSYRSQVAKGQAKDALSGYAPRAAKMKKMVWLSFKKTSQVSKIYRIFLYLYQLVQAFTTRF</sequence>
<reference evidence="2" key="1">
    <citation type="journal article" date="2015" name="Nat. Genet.">
        <title>The genome and transcriptome of the zoonotic hookworm Ancylostoma ceylanicum identify infection-specific gene families.</title>
        <authorList>
            <person name="Schwarz E.M."/>
            <person name="Hu Y."/>
            <person name="Antoshechkin I."/>
            <person name="Miller M.M."/>
            <person name="Sternberg P.W."/>
            <person name="Aroian R.V."/>
        </authorList>
    </citation>
    <scope>NUCLEOTIDE SEQUENCE</scope>
    <source>
        <strain evidence="2">HY135</strain>
    </source>
</reference>
<dbReference type="InterPro" id="IPR035940">
    <property type="entry name" value="CAP_sf"/>
</dbReference>
<evidence type="ECO:0008006" key="3">
    <source>
        <dbReference type="Google" id="ProtNLM"/>
    </source>
</evidence>
<dbReference type="Gene3D" id="3.40.33.10">
    <property type="entry name" value="CAP"/>
    <property type="match status" value="1"/>
</dbReference>
<accession>A0A016SS81</accession>
<dbReference type="AlphaFoldDB" id="A0A016SS81"/>
<organism evidence="1 2">
    <name type="scientific">Ancylostoma ceylanicum</name>
    <dbReference type="NCBI Taxonomy" id="53326"/>
    <lineage>
        <taxon>Eukaryota</taxon>
        <taxon>Metazoa</taxon>
        <taxon>Ecdysozoa</taxon>
        <taxon>Nematoda</taxon>
        <taxon>Chromadorea</taxon>
        <taxon>Rhabditida</taxon>
        <taxon>Rhabditina</taxon>
        <taxon>Rhabditomorpha</taxon>
        <taxon>Strongyloidea</taxon>
        <taxon>Ancylostomatidae</taxon>
        <taxon>Ancylostomatinae</taxon>
        <taxon>Ancylostoma</taxon>
    </lineage>
</organism>
<evidence type="ECO:0000313" key="1">
    <source>
        <dbReference type="EMBL" id="EYB93271.1"/>
    </source>
</evidence>